<gene>
    <name evidence="6" type="ORF">DW944_03545</name>
</gene>
<dbReference type="Pfam" id="PF13424">
    <property type="entry name" value="TPR_12"/>
    <property type="match status" value="1"/>
</dbReference>
<dbReference type="PANTHER" id="PTHR45641">
    <property type="entry name" value="TETRATRICOPEPTIDE REPEAT PROTEIN (AFU_ORTHOLOGUE AFUA_6G03870)"/>
    <property type="match status" value="1"/>
</dbReference>
<evidence type="ECO:0000256" key="3">
    <source>
        <dbReference type="PROSITE-ProRule" id="PRU00339"/>
    </source>
</evidence>
<dbReference type="InterPro" id="IPR011990">
    <property type="entry name" value="TPR-like_helical_dom_sf"/>
</dbReference>
<dbReference type="SMART" id="SM00028">
    <property type="entry name" value="TPR"/>
    <property type="match status" value="4"/>
</dbReference>
<keyword evidence="2 3" id="KW-0802">TPR repeat</keyword>
<feature type="repeat" description="TPR" evidence="3">
    <location>
        <begin position="139"/>
        <end position="172"/>
    </location>
</feature>
<sequence>MFIYGSDRLGGKMDINGFIEELDSLYTERRINDVEPFFNESIEQAKKENDLAAQFTILNEMMGFFRDTSQFEKSIKACNDCIELMKKMGIEGTVDYATSLQNVANAYRAAGKLAESLEVYKEVFSIYNENIPSDDYRMASLNNNIALLYQEMNDFPMAVQHLKKALSIIEKIEGMDIEVATTYTNLAASLIEINQVSQAEDYLKKALEIFDRDEVKNFHYSGALCAMASVKCSLKQYEEAAKLYEKALPEIEANMGRGSAYNITKENLAKVFDKIKEEKKELTGIELAKSFYEEYGKDMIHNNFSEYEDKIAVGFVGEGSERFGFDDVYSRDHDFGPGFCMWITEDVYEKIGEKLQDEYSKLPKSYKGITRVDTIMAEGRVGACVVEDFYKKYTGSGDGNLTLEQWINLEDYKIATVTNGEVFRDDLGYFSKIRKNFENQPFKARLVKLARQLGAMAQTGQSNYERAMARKDYVTAQICISDFMKETMKCVYILNNKFAPYYKWLFKGVSRLDGTEKIVSLLEKLSQLPAQKNAWDGYLYDNTKFNEKDEKAIIMEEIAKIIIDKLLELKLIKNRNSNFLNGYVRPIMDLAEGKVEMFDREKTIDKIVKLEFEAFDKVQNVGGRASCQNNWPFFYVMRKSQYMTWTDEMLECICNLWEENKAKGWNMITEKYGRMMEHTSPEEYEKIKDNFPEKSERTIAIVNQIAQIQVDWMKDFAKSYPKLASNARDITSDADQIDNTSYETYLKGELLTYSEELLKLYAQFIVNLAREGKNLAYMTIENTAHLQGYATLEDAESSIR</sequence>
<feature type="coiled-coil region" evidence="4">
    <location>
        <begin position="227"/>
        <end position="254"/>
    </location>
</feature>
<proteinExistence type="predicted"/>
<dbReference type="PANTHER" id="PTHR45641:SF19">
    <property type="entry name" value="NEPHROCYSTIN-3"/>
    <property type="match status" value="1"/>
</dbReference>
<organism evidence="6 7">
    <name type="scientific">Eubacterium ventriosum</name>
    <dbReference type="NCBI Taxonomy" id="39496"/>
    <lineage>
        <taxon>Bacteria</taxon>
        <taxon>Bacillati</taxon>
        <taxon>Bacillota</taxon>
        <taxon>Clostridia</taxon>
        <taxon>Eubacteriales</taxon>
        <taxon>Eubacteriaceae</taxon>
        <taxon>Eubacterium</taxon>
    </lineage>
</organism>
<evidence type="ECO:0000313" key="7">
    <source>
        <dbReference type="Proteomes" id="UP000284779"/>
    </source>
</evidence>
<dbReference type="InterPro" id="IPR025117">
    <property type="entry name" value="DUF4037"/>
</dbReference>
<evidence type="ECO:0000256" key="4">
    <source>
        <dbReference type="SAM" id="Coils"/>
    </source>
</evidence>
<comment type="caution">
    <text evidence="6">The sequence shown here is derived from an EMBL/GenBank/DDBJ whole genome shotgun (WGS) entry which is preliminary data.</text>
</comment>
<accession>A0A413RAA7</accession>
<evidence type="ECO:0000259" key="5">
    <source>
        <dbReference type="Pfam" id="PF13228"/>
    </source>
</evidence>
<dbReference type="Gene3D" id="1.25.40.10">
    <property type="entry name" value="Tetratricopeptide repeat domain"/>
    <property type="match status" value="1"/>
</dbReference>
<name>A0A413RAA7_9FIRM</name>
<dbReference type="InterPro" id="IPR025191">
    <property type="entry name" value="DUF4125"/>
</dbReference>
<feature type="repeat" description="TPR" evidence="3">
    <location>
        <begin position="180"/>
        <end position="213"/>
    </location>
</feature>
<keyword evidence="4" id="KW-0175">Coiled coil</keyword>
<reference evidence="6 7" key="1">
    <citation type="submission" date="2018-08" db="EMBL/GenBank/DDBJ databases">
        <title>A genome reference for cultivated species of the human gut microbiota.</title>
        <authorList>
            <person name="Zou Y."/>
            <person name="Xue W."/>
            <person name="Luo G."/>
        </authorList>
    </citation>
    <scope>NUCLEOTIDE SEQUENCE [LARGE SCALE GENOMIC DNA]</scope>
    <source>
        <strain evidence="6 7">AM44-11BH</strain>
    </source>
</reference>
<dbReference type="PROSITE" id="PS50005">
    <property type="entry name" value="TPR"/>
    <property type="match status" value="2"/>
</dbReference>
<dbReference type="SUPFAM" id="SSF48452">
    <property type="entry name" value="TPR-like"/>
    <property type="match status" value="1"/>
</dbReference>
<evidence type="ECO:0000313" key="6">
    <source>
        <dbReference type="EMBL" id="RHA19434.1"/>
    </source>
</evidence>
<dbReference type="Pfam" id="PF13374">
    <property type="entry name" value="TPR_10"/>
    <property type="match status" value="1"/>
</dbReference>
<dbReference type="Pfam" id="PF13526">
    <property type="entry name" value="DUF4125"/>
    <property type="match status" value="1"/>
</dbReference>
<dbReference type="InterPro" id="IPR019734">
    <property type="entry name" value="TPR_rpt"/>
</dbReference>
<dbReference type="AlphaFoldDB" id="A0A413RAA7"/>
<keyword evidence="1" id="KW-0677">Repeat</keyword>
<evidence type="ECO:0000256" key="1">
    <source>
        <dbReference type="ARBA" id="ARBA00022737"/>
    </source>
</evidence>
<keyword evidence="7" id="KW-1185">Reference proteome</keyword>
<protein>
    <submittedName>
        <fullName evidence="6">DUF4125 family protein</fullName>
    </submittedName>
</protein>
<dbReference type="EMBL" id="QSFD01000003">
    <property type="protein sequence ID" value="RHA19434.1"/>
    <property type="molecule type" value="Genomic_DNA"/>
</dbReference>
<dbReference type="Proteomes" id="UP000284779">
    <property type="component" value="Unassembled WGS sequence"/>
</dbReference>
<dbReference type="Pfam" id="PF13228">
    <property type="entry name" value="DUF4037"/>
    <property type="match status" value="1"/>
</dbReference>
<feature type="domain" description="DUF4037" evidence="5">
    <location>
        <begin position="406"/>
        <end position="505"/>
    </location>
</feature>
<evidence type="ECO:0000256" key="2">
    <source>
        <dbReference type="ARBA" id="ARBA00022803"/>
    </source>
</evidence>